<dbReference type="EMBL" id="JBHSXX010000001">
    <property type="protein sequence ID" value="MFC6867918.1"/>
    <property type="molecule type" value="Genomic_DNA"/>
</dbReference>
<organism evidence="2 3">
    <name type="scientific">Haloechinothrix salitolerans</name>
    <dbReference type="NCBI Taxonomy" id="926830"/>
    <lineage>
        <taxon>Bacteria</taxon>
        <taxon>Bacillati</taxon>
        <taxon>Actinomycetota</taxon>
        <taxon>Actinomycetes</taxon>
        <taxon>Pseudonocardiales</taxon>
        <taxon>Pseudonocardiaceae</taxon>
        <taxon>Haloechinothrix</taxon>
    </lineage>
</organism>
<dbReference type="InterPro" id="IPR010359">
    <property type="entry name" value="IrrE_HExxH"/>
</dbReference>
<dbReference type="InterPro" id="IPR052345">
    <property type="entry name" value="Rad_response_metalloprotease"/>
</dbReference>
<reference evidence="3" key="1">
    <citation type="journal article" date="2019" name="Int. J. Syst. Evol. Microbiol.">
        <title>The Global Catalogue of Microorganisms (GCM) 10K type strain sequencing project: providing services to taxonomists for standard genome sequencing and annotation.</title>
        <authorList>
            <consortium name="The Broad Institute Genomics Platform"/>
            <consortium name="The Broad Institute Genome Sequencing Center for Infectious Disease"/>
            <person name="Wu L."/>
            <person name="Ma J."/>
        </authorList>
    </citation>
    <scope>NUCLEOTIDE SEQUENCE [LARGE SCALE GENOMIC DNA]</scope>
    <source>
        <strain evidence="3">KCTC 32255</strain>
    </source>
</reference>
<accession>A0ABW2C0A5</accession>
<feature type="domain" description="IrrE N-terminal-like" evidence="1">
    <location>
        <begin position="28"/>
        <end position="153"/>
    </location>
</feature>
<gene>
    <name evidence="2" type="ORF">ACFQGD_12240</name>
</gene>
<proteinExistence type="predicted"/>
<comment type="caution">
    <text evidence="2">The sequence shown here is derived from an EMBL/GenBank/DDBJ whole genome shotgun (WGS) entry which is preliminary data.</text>
</comment>
<evidence type="ECO:0000313" key="2">
    <source>
        <dbReference type="EMBL" id="MFC6867918.1"/>
    </source>
</evidence>
<dbReference type="PANTHER" id="PTHR43236">
    <property type="entry name" value="ANTITOXIN HIGA1"/>
    <property type="match status" value="1"/>
</dbReference>
<keyword evidence="3" id="KW-1185">Reference proteome</keyword>
<dbReference type="RefSeq" id="WP_390183549.1">
    <property type="nucleotide sequence ID" value="NZ_BAABLA010000025.1"/>
</dbReference>
<evidence type="ECO:0000259" key="1">
    <source>
        <dbReference type="Pfam" id="PF06114"/>
    </source>
</evidence>
<dbReference type="Gene3D" id="1.10.10.2910">
    <property type="match status" value="1"/>
</dbReference>
<evidence type="ECO:0000313" key="3">
    <source>
        <dbReference type="Proteomes" id="UP001596337"/>
    </source>
</evidence>
<dbReference type="PANTHER" id="PTHR43236:SF1">
    <property type="entry name" value="BLL7220 PROTEIN"/>
    <property type="match status" value="1"/>
</dbReference>
<protein>
    <submittedName>
        <fullName evidence="2">ImmA/IrrE family metallo-endopeptidase</fullName>
    </submittedName>
</protein>
<dbReference type="Proteomes" id="UP001596337">
    <property type="component" value="Unassembled WGS sequence"/>
</dbReference>
<name>A0ABW2C0A5_9PSEU</name>
<dbReference type="Pfam" id="PF06114">
    <property type="entry name" value="Peptidase_M78"/>
    <property type="match status" value="1"/>
</dbReference>
<sequence>MISAGRVRDVLRIDDQPIGDLVGLVEQLGYPVVHAPLPEDIHGLNIRDAREGRTSRVIVVSTQVPWTRQRYTLAHELCHALYDDRDQIIIDRVDVPEVLPELRAESFARHLLLPRRSLTREVQAARMRGANYVHIVASLMLRWGISRQATVKALIDDGLATHSELRTVSTLSVPNIMRQSGLFEEWQNLSSDESLPCPSPILAERALEAYSRGWVSIRIVAELLGVTISEAEQQLQDQGWY</sequence>